<evidence type="ECO:0000313" key="3">
    <source>
        <dbReference type="Proteomes" id="UP000076842"/>
    </source>
</evidence>
<dbReference type="InParanoid" id="A0A165HIJ6"/>
<feature type="compositionally biased region" description="Basic and acidic residues" evidence="1">
    <location>
        <begin position="103"/>
        <end position="114"/>
    </location>
</feature>
<gene>
    <name evidence="2" type="ORF">CALCODRAFT_481591</name>
</gene>
<evidence type="ECO:0000313" key="2">
    <source>
        <dbReference type="EMBL" id="KZT59346.1"/>
    </source>
</evidence>
<protein>
    <submittedName>
        <fullName evidence="2">Uncharacterized protein</fullName>
    </submittedName>
</protein>
<reference evidence="2 3" key="1">
    <citation type="journal article" date="2016" name="Mol. Biol. Evol.">
        <title>Comparative Genomics of Early-Diverging Mushroom-Forming Fungi Provides Insights into the Origins of Lignocellulose Decay Capabilities.</title>
        <authorList>
            <person name="Nagy L.G."/>
            <person name="Riley R."/>
            <person name="Tritt A."/>
            <person name="Adam C."/>
            <person name="Daum C."/>
            <person name="Floudas D."/>
            <person name="Sun H."/>
            <person name="Yadav J.S."/>
            <person name="Pangilinan J."/>
            <person name="Larsson K.H."/>
            <person name="Matsuura K."/>
            <person name="Barry K."/>
            <person name="Labutti K."/>
            <person name="Kuo R."/>
            <person name="Ohm R.A."/>
            <person name="Bhattacharya S.S."/>
            <person name="Shirouzu T."/>
            <person name="Yoshinaga Y."/>
            <person name="Martin F.M."/>
            <person name="Grigoriev I.V."/>
            <person name="Hibbett D.S."/>
        </authorList>
    </citation>
    <scope>NUCLEOTIDE SEQUENCE [LARGE SCALE GENOMIC DNA]</scope>
    <source>
        <strain evidence="2 3">HHB12733</strain>
    </source>
</reference>
<feature type="compositionally biased region" description="Basic and acidic residues" evidence="1">
    <location>
        <begin position="220"/>
        <end position="231"/>
    </location>
</feature>
<evidence type="ECO:0000256" key="1">
    <source>
        <dbReference type="SAM" id="MobiDB-lite"/>
    </source>
</evidence>
<dbReference type="EMBL" id="KV423941">
    <property type="protein sequence ID" value="KZT59346.1"/>
    <property type="molecule type" value="Genomic_DNA"/>
</dbReference>
<dbReference type="OrthoDB" id="3251271at2759"/>
<dbReference type="Pfam" id="PF10175">
    <property type="entry name" value="MPP6"/>
    <property type="match status" value="1"/>
</dbReference>
<dbReference type="AlphaFoldDB" id="A0A165HIJ6"/>
<feature type="region of interest" description="Disordered" evidence="1">
    <location>
        <begin position="82"/>
        <end position="245"/>
    </location>
</feature>
<dbReference type="Proteomes" id="UP000076842">
    <property type="component" value="Unassembled WGS sequence"/>
</dbReference>
<sequence length="245" mass="26692">MASTSKKAGLSNGLMSLKFMQRGPAIQAEKKAEQAPAKPAVVQDGKWEIAREVRESLGLESDPLQNVTYEESYLPFLTPEFASTSSLPASGGGGRRSFGRFNKALEPKPEHEEQTADMLAEPEPADSTYNDSLPASRKLVVKPAALATGEGARKTPRPSQRGEDEPTHPNPHPHSNARGGRQQGISEGAARRPEQQGFRKPRGVDMPSASEGQRGGKKRRQEEGEGAMESRRAKKQKKQKKKAEE</sequence>
<accession>A0A165HIJ6</accession>
<organism evidence="2 3">
    <name type="scientific">Calocera cornea HHB12733</name>
    <dbReference type="NCBI Taxonomy" id="1353952"/>
    <lineage>
        <taxon>Eukaryota</taxon>
        <taxon>Fungi</taxon>
        <taxon>Dikarya</taxon>
        <taxon>Basidiomycota</taxon>
        <taxon>Agaricomycotina</taxon>
        <taxon>Dacrymycetes</taxon>
        <taxon>Dacrymycetales</taxon>
        <taxon>Dacrymycetaceae</taxon>
        <taxon>Calocera</taxon>
    </lineage>
</organism>
<dbReference type="FunCoup" id="A0A165HIJ6">
    <property type="interactions" value="50"/>
</dbReference>
<proteinExistence type="predicted"/>
<name>A0A165HIJ6_9BASI</name>
<feature type="compositionally biased region" description="Basic residues" evidence="1">
    <location>
        <begin position="232"/>
        <end position="245"/>
    </location>
</feature>
<keyword evidence="3" id="KW-1185">Reference proteome</keyword>